<dbReference type="EMBL" id="MCGR01000007">
    <property type="protein sequence ID" value="ORY89035.1"/>
    <property type="molecule type" value="Genomic_DNA"/>
</dbReference>
<evidence type="ECO:0008006" key="4">
    <source>
        <dbReference type="Google" id="ProtNLM"/>
    </source>
</evidence>
<protein>
    <recommendedName>
        <fullName evidence="4">DUF218 domain-containing protein</fullName>
    </recommendedName>
</protein>
<feature type="region of interest" description="Disordered" evidence="1">
    <location>
        <begin position="1"/>
        <end position="33"/>
    </location>
</feature>
<evidence type="ECO:0000256" key="1">
    <source>
        <dbReference type="SAM" id="MobiDB-lite"/>
    </source>
</evidence>
<dbReference type="STRING" id="106004.A0A1Y2G0N5"/>
<dbReference type="PANTHER" id="PTHR28110:SF1">
    <property type="entry name" value="TRANSMEMBRANE PROTEIN"/>
    <property type="match status" value="1"/>
</dbReference>
<sequence>MTTDTSPSLPYPVVSARRRPSSSSHHSYSGRSPSLVGGSWSLLTQRTGRSSPLTLLLGLVLCLSLWGNWRMLGSHVVESKVPLSIRATLQPSHPELRHLIMVPGHAIWTGCDASTASQDQDWILEELQKGGDVRAYIKHITKGAELAVRDPSSLLIFSGGMTRPASTLSEAMSYYRLAKAGNIYEAFMSEEERARGEFGRVTTEDFALDSYQNVIYSIARFREFTGHFPTSITIVGYGMKRRRYEDVHRHALRWPSHAFNYIGIDNDHEQEADYLGERVGGLEPWLQDIYGCKGNLIAKRRKRNPYRRFHPYHTSSPELEGLLEYCPVGNEVYQGPLPWDGI</sequence>
<reference evidence="2 3" key="1">
    <citation type="submission" date="2016-07" db="EMBL/GenBank/DDBJ databases">
        <title>Pervasive Adenine N6-methylation of Active Genes in Fungi.</title>
        <authorList>
            <consortium name="DOE Joint Genome Institute"/>
            <person name="Mondo S.J."/>
            <person name="Dannebaum R.O."/>
            <person name="Kuo R.C."/>
            <person name="Labutti K."/>
            <person name="Haridas S."/>
            <person name="Kuo A."/>
            <person name="Salamov A."/>
            <person name="Ahrendt S.R."/>
            <person name="Lipzen A."/>
            <person name="Sullivan W."/>
            <person name="Andreopoulos W.B."/>
            <person name="Clum A."/>
            <person name="Lindquist E."/>
            <person name="Daum C."/>
            <person name="Ramamoorthy G.K."/>
            <person name="Gryganskyi A."/>
            <person name="Culley D."/>
            <person name="Magnuson J.K."/>
            <person name="James T.Y."/>
            <person name="O'Malley M.A."/>
            <person name="Stajich J.E."/>
            <person name="Spatafora J.W."/>
            <person name="Visel A."/>
            <person name="Grigoriev I.V."/>
        </authorList>
    </citation>
    <scope>NUCLEOTIDE SEQUENCE [LARGE SCALE GENOMIC DNA]</scope>
    <source>
        <strain evidence="2 3">62-1032</strain>
    </source>
</reference>
<proteinExistence type="predicted"/>
<accession>A0A1Y2G0N5</accession>
<organism evidence="2 3">
    <name type="scientific">Leucosporidium creatinivorum</name>
    <dbReference type="NCBI Taxonomy" id="106004"/>
    <lineage>
        <taxon>Eukaryota</taxon>
        <taxon>Fungi</taxon>
        <taxon>Dikarya</taxon>
        <taxon>Basidiomycota</taxon>
        <taxon>Pucciniomycotina</taxon>
        <taxon>Microbotryomycetes</taxon>
        <taxon>Leucosporidiales</taxon>
        <taxon>Leucosporidium</taxon>
    </lineage>
</organism>
<dbReference type="InParanoid" id="A0A1Y2G0N5"/>
<dbReference type="OrthoDB" id="4347at2759"/>
<dbReference type="AlphaFoldDB" id="A0A1Y2G0N5"/>
<dbReference type="PANTHER" id="PTHR28110">
    <property type="entry name" value="TRANSMEMBRANE PROTEIN"/>
    <property type="match status" value="1"/>
</dbReference>
<keyword evidence="3" id="KW-1185">Reference proteome</keyword>
<gene>
    <name evidence="2" type="ORF">BCR35DRAFT_300816</name>
</gene>
<dbReference type="Proteomes" id="UP000193467">
    <property type="component" value="Unassembled WGS sequence"/>
</dbReference>
<dbReference type="FunCoup" id="A0A1Y2G0N5">
    <property type="interactions" value="4"/>
</dbReference>
<dbReference type="InterPro" id="IPR055323">
    <property type="entry name" value="C57A10.07/YOR238W"/>
</dbReference>
<evidence type="ECO:0000313" key="3">
    <source>
        <dbReference type="Proteomes" id="UP000193467"/>
    </source>
</evidence>
<name>A0A1Y2G0N5_9BASI</name>
<comment type="caution">
    <text evidence="2">The sequence shown here is derived from an EMBL/GenBank/DDBJ whole genome shotgun (WGS) entry which is preliminary data.</text>
</comment>
<feature type="compositionally biased region" description="Low complexity" evidence="1">
    <location>
        <begin position="11"/>
        <end position="33"/>
    </location>
</feature>
<dbReference type="GO" id="GO:0005737">
    <property type="term" value="C:cytoplasm"/>
    <property type="evidence" value="ECO:0007669"/>
    <property type="project" value="TreeGrafter"/>
</dbReference>
<evidence type="ECO:0000313" key="2">
    <source>
        <dbReference type="EMBL" id="ORY89035.1"/>
    </source>
</evidence>